<feature type="region of interest" description="Disordered" evidence="2">
    <location>
        <begin position="154"/>
        <end position="177"/>
    </location>
</feature>
<feature type="domain" description="FHA" evidence="3">
    <location>
        <begin position="56"/>
        <end position="106"/>
    </location>
</feature>
<dbReference type="CDD" id="cd22677">
    <property type="entry name" value="FHA_Kanadaptin"/>
    <property type="match status" value="1"/>
</dbReference>
<evidence type="ECO:0000259" key="3">
    <source>
        <dbReference type="PROSITE" id="PS50006"/>
    </source>
</evidence>
<dbReference type="InterPro" id="IPR008984">
    <property type="entry name" value="SMAD_FHA_dom_sf"/>
</dbReference>
<dbReference type="Gene3D" id="2.60.200.20">
    <property type="match status" value="1"/>
</dbReference>
<dbReference type="PROSITE" id="PS50006">
    <property type="entry name" value="FHA_DOMAIN"/>
    <property type="match status" value="1"/>
</dbReference>
<accession>A0A8H7VTY3</accession>
<feature type="non-terminal residue" evidence="4">
    <location>
        <position position="1"/>
    </location>
</feature>
<keyword evidence="5" id="KW-1185">Reference proteome</keyword>
<evidence type="ECO:0000313" key="5">
    <source>
        <dbReference type="Proteomes" id="UP000613177"/>
    </source>
</evidence>
<feature type="region of interest" description="Disordered" evidence="2">
    <location>
        <begin position="241"/>
        <end position="262"/>
    </location>
</feature>
<dbReference type="InterPro" id="IPR000253">
    <property type="entry name" value="FHA_dom"/>
</dbReference>
<evidence type="ECO:0000313" key="4">
    <source>
        <dbReference type="EMBL" id="KAG2233000.1"/>
    </source>
</evidence>
<dbReference type="Proteomes" id="UP000613177">
    <property type="component" value="Unassembled WGS sequence"/>
</dbReference>
<gene>
    <name evidence="4" type="ORF">INT48_007576</name>
</gene>
<evidence type="ECO:0000256" key="1">
    <source>
        <dbReference type="SAM" id="Coils"/>
    </source>
</evidence>
<sequence length="350" mass="40147">LFFMSFAIPALPPKNIPALPYEKPNWSGSPCFEYKLEVLKNGSSLETIEGPKKEFVSIGRLPICDIPMEHPSISRYHAIIQFDQDGDAYLFDMDSAHGTRLNKKQIPGREYVQLKPGDQIRFGESTRICIFESEKPYDPEAEAEERRKIALQRRLAKARGQEQPANADDTAEQGISWGFGDDAEEEEEEEEDNEAEHDEQDIVANLNKSGDASLLDIEATKMAFEDAKRRREDIEIMYGDDSDEDLYDKTKKKSRKVEKAETHDELVVKQKEAEANIQKIEAMILEKKNSSTEKKQDDEHDLDAYMNNLSKKPLNNDKSLFTLQKELKQLKKDNERLIKLVKLTKPSHIL</sequence>
<dbReference type="AlphaFoldDB" id="A0A8H7VTY3"/>
<dbReference type="SMART" id="SM00240">
    <property type="entry name" value="FHA"/>
    <property type="match status" value="1"/>
</dbReference>
<proteinExistence type="predicted"/>
<protein>
    <recommendedName>
        <fullName evidence="3">FHA domain-containing protein</fullName>
    </recommendedName>
</protein>
<organism evidence="4 5">
    <name type="scientific">Thamnidium elegans</name>
    <dbReference type="NCBI Taxonomy" id="101142"/>
    <lineage>
        <taxon>Eukaryota</taxon>
        <taxon>Fungi</taxon>
        <taxon>Fungi incertae sedis</taxon>
        <taxon>Mucoromycota</taxon>
        <taxon>Mucoromycotina</taxon>
        <taxon>Mucoromycetes</taxon>
        <taxon>Mucorales</taxon>
        <taxon>Mucorineae</taxon>
        <taxon>Mucoraceae</taxon>
        <taxon>Thamnidium</taxon>
    </lineage>
</organism>
<dbReference type="SUPFAM" id="SSF49879">
    <property type="entry name" value="SMAD/FHA domain"/>
    <property type="match status" value="1"/>
</dbReference>
<dbReference type="InterPro" id="IPR050923">
    <property type="entry name" value="Cell_Proc_Reg/RNA_Proc"/>
</dbReference>
<dbReference type="EMBL" id="JAEPRE010000092">
    <property type="protein sequence ID" value="KAG2233000.1"/>
    <property type="molecule type" value="Genomic_DNA"/>
</dbReference>
<feature type="coiled-coil region" evidence="1">
    <location>
        <begin position="263"/>
        <end position="290"/>
    </location>
</feature>
<comment type="caution">
    <text evidence="4">The sequence shown here is derived from an EMBL/GenBank/DDBJ whole genome shotgun (WGS) entry which is preliminary data.</text>
</comment>
<reference evidence="4" key="1">
    <citation type="submission" date="2021-01" db="EMBL/GenBank/DDBJ databases">
        <title>Metabolic potential, ecology and presence of endohyphal bacteria is reflected in genomic diversity of Mucoromycotina.</title>
        <authorList>
            <person name="Muszewska A."/>
            <person name="Okrasinska A."/>
            <person name="Steczkiewicz K."/>
            <person name="Drgas O."/>
            <person name="Orlowska M."/>
            <person name="Perlinska-Lenart U."/>
            <person name="Aleksandrzak-Piekarczyk T."/>
            <person name="Szatraj K."/>
            <person name="Zielenkiewicz U."/>
            <person name="Pilsyk S."/>
            <person name="Malc E."/>
            <person name="Mieczkowski P."/>
            <person name="Kruszewska J.S."/>
            <person name="Biernat P."/>
            <person name="Pawlowska J."/>
        </authorList>
    </citation>
    <scope>NUCLEOTIDE SEQUENCE</scope>
    <source>
        <strain evidence="4">WA0000018081</strain>
    </source>
</reference>
<evidence type="ECO:0000256" key="2">
    <source>
        <dbReference type="SAM" id="MobiDB-lite"/>
    </source>
</evidence>
<name>A0A8H7VTY3_9FUNG</name>
<keyword evidence="1" id="KW-0175">Coiled coil</keyword>
<dbReference type="PANTHER" id="PTHR23308">
    <property type="entry name" value="NUCLEAR INHIBITOR OF PROTEIN PHOSPHATASE-1"/>
    <property type="match status" value="1"/>
</dbReference>
<dbReference type="Pfam" id="PF00498">
    <property type="entry name" value="FHA"/>
    <property type="match status" value="1"/>
</dbReference>